<keyword evidence="5" id="KW-0539">Nucleus</keyword>
<dbReference type="InterPro" id="IPR008906">
    <property type="entry name" value="HATC_C_dom"/>
</dbReference>
<accession>A0A225VE07</accession>
<dbReference type="PANTHER" id="PTHR46481:SF10">
    <property type="entry name" value="ZINC FINGER BED DOMAIN-CONTAINING PROTEIN 39"/>
    <property type="match status" value="1"/>
</dbReference>
<dbReference type="GO" id="GO:0046983">
    <property type="term" value="F:protein dimerization activity"/>
    <property type="evidence" value="ECO:0007669"/>
    <property type="project" value="InterPro"/>
</dbReference>
<keyword evidence="3" id="KW-0863">Zinc-finger</keyword>
<evidence type="ECO:0000313" key="7">
    <source>
        <dbReference type="EMBL" id="OWZ02710.1"/>
    </source>
</evidence>
<dbReference type="SUPFAM" id="SSF53098">
    <property type="entry name" value="Ribonuclease H-like"/>
    <property type="match status" value="1"/>
</dbReference>
<keyword evidence="2" id="KW-0479">Metal-binding</keyword>
<name>A0A225VE07_9STRA</name>
<proteinExistence type="predicted"/>
<evidence type="ECO:0000259" key="6">
    <source>
        <dbReference type="Pfam" id="PF05699"/>
    </source>
</evidence>
<dbReference type="GO" id="GO:0008270">
    <property type="term" value="F:zinc ion binding"/>
    <property type="evidence" value="ECO:0007669"/>
    <property type="project" value="UniProtKB-KW"/>
</dbReference>
<keyword evidence="4" id="KW-0862">Zinc</keyword>
<evidence type="ECO:0000313" key="8">
    <source>
        <dbReference type="Proteomes" id="UP000198211"/>
    </source>
</evidence>
<protein>
    <recommendedName>
        <fullName evidence="6">HAT C-terminal dimerisation domain-containing protein</fullName>
    </recommendedName>
</protein>
<dbReference type="PANTHER" id="PTHR46481">
    <property type="entry name" value="ZINC FINGER BED DOMAIN-CONTAINING PROTEIN 4"/>
    <property type="match status" value="1"/>
</dbReference>
<dbReference type="GO" id="GO:0005634">
    <property type="term" value="C:nucleus"/>
    <property type="evidence" value="ECO:0007669"/>
    <property type="project" value="UniProtKB-SubCell"/>
</dbReference>
<comment type="subcellular location">
    <subcellularLocation>
        <location evidence="1">Nucleus</location>
    </subcellularLocation>
</comment>
<gene>
    <name evidence="7" type="ORF">PHMEG_00025686</name>
</gene>
<dbReference type="AlphaFoldDB" id="A0A225VE07"/>
<evidence type="ECO:0000256" key="3">
    <source>
        <dbReference type="ARBA" id="ARBA00022771"/>
    </source>
</evidence>
<dbReference type="Pfam" id="PF05699">
    <property type="entry name" value="Dimer_Tnp_hAT"/>
    <property type="match status" value="1"/>
</dbReference>
<dbReference type="OrthoDB" id="101009at2759"/>
<evidence type="ECO:0000256" key="4">
    <source>
        <dbReference type="ARBA" id="ARBA00022833"/>
    </source>
</evidence>
<dbReference type="EMBL" id="NBNE01005989">
    <property type="protein sequence ID" value="OWZ02710.1"/>
    <property type="molecule type" value="Genomic_DNA"/>
</dbReference>
<feature type="domain" description="HAT C-terminal dimerisation" evidence="6">
    <location>
        <begin position="377"/>
        <end position="458"/>
    </location>
</feature>
<dbReference type="Proteomes" id="UP000198211">
    <property type="component" value="Unassembled WGS sequence"/>
</dbReference>
<organism evidence="7 8">
    <name type="scientific">Phytophthora megakarya</name>
    <dbReference type="NCBI Taxonomy" id="4795"/>
    <lineage>
        <taxon>Eukaryota</taxon>
        <taxon>Sar</taxon>
        <taxon>Stramenopiles</taxon>
        <taxon>Oomycota</taxon>
        <taxon>Peronosporomycetes</taxon>
        <taxon>Peronosporales</taxon>
        <taxon>Peronosporaceae</taxon>
        <taxon>Phytophthora</taxon>
    </lineage>
</organism>
<keyword evidence="8" id="KW-1185">Reference proteome</keyword>
<sequence>MEDWSLMREYCTRMLSDSGANVVKAARLLQLEHMPCIAHTLHLIVGGAMIKAKSKTNPTEMSWLDNVNAESDVPILEHEEDEQLSNNDREGMESLREFAINDINSYLDSTISSLQRSEMDAVRVIVQHFRTLAVYFRKSPKARNRLNCPTRWSSCWLMLQRLLHLQDALASFFSHLHTFEGQQEFKDMKSKLRKPKTTDWLAINCLTTLLSPFSTAIKALGGGQKYPTVTLVLPVLSGMRRWLSRENLFEPHKAAAGAEDDVDSTILMMNECRDSMLDLFNLRFSELEKSDLAWITLLDPCMVKQMPHLTTATIPRACEDLVRAAIAMAAEEHNTPFNRRSHVGDTNNAVVFDLHGFLYGSQGSEAPQTDWIQLTEELRMYLADAKRSATDRTSPFDWWRTRKTVYPNLSMLARKWLGVVATSVPSERAFSTSGNVVSVKRASLTPRMVRDIVFVSENWHRYAEKEDTRDY</sequence>
<dbReference type="InterPro" id="IPR052035">
    <property type="entry name" value="ZnF_BED_domain_contain"/>
</dbReference>
<evidence type="ECO:0000256" key="1">
    <source>
        <dbReference type="ARBA" id="ARBA00004123"/>
    </source>
</evidence>
<evidence type="ECO:0000256" key="2">
    <source>
        <dbReference type="ARBA" id="ARBA00022723"/>
    </source>
</evidence>
<evidence type="ECO:0000256" key="5">
    <source>
        <dbReference type="ARBA" id="ARBA00023242"/>
    </source>
</evidence>
<dbReference type="InterPro" id="IPR012337">
    <property type="entry name" value="RNaseH-like_sf"/>
</dbReference>
<reference evidence="8" key="1">
    <citation type="submission" date="2017-03" db="EMBL/GenBank/DDBJ databases">
        <title>Phytopthora megakarya and P. palmivora, two closely related causual agents of cacao black pod achieved similar genome size and gene model numbers by different mechanisms.</title>
        <authorList>
            <person name="Ali S."/>
            <person name="Shao J."/>
            <person name="Larry D.J."/>
            <person name="Kronmiller B."/>
            <person name="Shen D."/>
            <person name="Strem M.D."/>
            <person name="Melnick R.L."/>
            <person name="Guiltinan M.J."/>
            <person name="Tyler B.M."/>
            <person name="Meinhardt L.W."/>
            <person name="Bailey B.A."/>
        </authorList>
    </citation>
    <scope>NUCLEOTIDE SEQUENCE [LARGE SCALE GENOMIC DNA]</scope>
    <source>
        <strain evidence="8">zdho120</strain>
    </source>
</reference>
<comment type="caution">
    <text evidence="7">The sequence shown here is derived from an EMBL/GenBank/DDBJ whole genome shotgun (WGS) entry which is preliminary data.</text>
</comment>